<evidence type="ECO:0000313" key="2">
    <source>
        <dbReference type="EMBL" id="MDC2960232.1"/>
    </source>
</evidence>
<comment type="caution">
    <text evidence="2">The sequence shown here is derived from an EMBL/GenBank/DDBJ whole genome shotgun (WGS) entry which is preliminary data.</text>
</comment>
<organism evidence="2 3">
    <name type="scientific">Streptomyces gilvifuscus</name>
    <dbReference type="NCBI Taxonomy" id="1550617"/>
    <lineage>
        <taxon>Bacteria</taxon>
        <taxon>Bacillati</taxon>
        <taxon>Actinomycetota</taxon>
        <taxon>Actinomycetes</taxon>
        <taxon>Kitasatosporales</taxon>
        <taxon>Streptomycetaceae</taxon>
        <taxon>Streptomyces</taxon>
    </lineage>
</organism>
<sequence>MHSPGPEPRALSLLSTTALRQGPAPSEDHQFRRALAAQSAVHMAEGALAVLGPVPLGEARQVLADLGRAVGMDVATVAEHLLNVVQGLDAPAAVTDELHRVLAPYRG</sequence>
<dbReference type="Proteomes" id="UP001221328">
    <property type="component" value="Unassembled WGS sequence"/>
</dbReference>
<accession>A0ABT5G5S8</accession>
<feature type="region of interest" description="Disordered" evidence="1">
    <location>
        <begin position="1"/>
        <end position="29"/>
    </location>
</feature>
<dbReference type="RefSeq" id="WP_272178398.1">
    <property type="nucleotide sequence ID" value="NZ_JAQOSK010000020.1"/>
</dbReference>
<evidence type="ECO:0000313" key="3">
    <source>
        <dbReference type="Proteomes" id="UP001221328"/>
    </source>
</evidence>
<protein>
    <recommendedName>
        <fullName evidence="4">ANTAR domain-containing protein</fullName>
    </recommendedName>
</protein>
<evidence type="ECO:0008006" key="4">
    <source>
        <dbReference type="Google" id="ProtNLM"/>
    </source>
</evidence>
<keyword evidence="3" id="KW-1185">Reference proteome</keyword>
<reference evidence="2 3" key="1">
    <citation type="journal article" date="2015" name="Int. J. Syst. Evol. Microbiol.">
        <title>Streptomyces gilvifuscus sp. nov., an actinomycete that produces antibacterial compounds isolated from soil.</title>
        <authorList>
            <person name="Nguyen T.M."/>
            <person name="Kim J."/>
        </authorList>
    </citation>
    <scope>NUCLEOTIDE SEQUENCE [LARGE SCALE GENOMIC DNA]</scope>
    <source>
        <strain evidence="2 3">T113</strain>
    </source>
</reference>
<proteinExistence type="predicted"/>
<name>A0ABT5G5S8_9ACTN</name>
<gene>
    <name evidence="2" type="ORF">PO587_37970</name>
</gene>
<dbReference type="EMBL" id="JAQOSK010000020">
    <property type="protein sequence ID" value="MDC2960232.1"/>
    <property type="molecule type" value="Genomic_DNA"/>
</dbReference>
<evidence type="ECO:0000256" key="1">
    <source>
        <dbReference type="SAM" id="MobiDB-lite"/>
    </source>
</evidence>